<dbReference type="AlphaFoldDB" id="A0A310SCX7"/>
<dbReference type="Proteomes" id="UP000250275">
    <property type="component" value="Unassembled WGS sequence"/>
</dbReference>
<gene>
    <name evidence="1" type="ORF">WN48_01236</name>
</gene>
<reference evidence="1 2" key="1">
    <citation type="submission" date="2015-07" db="EMBL/GenBank/DDBJ databases">
        <title>The genome of Eufriesea mexicana.</title>
        <authorList>
            <person name="Pan H."/>
            <person name="Kapheim K."/>
        </authorList>
    </citation>
    <scope>NUCLEOTIDE SEQUENCE [LARGE SCALE GENOMIC DNA]</scope>
    <source>
        <strain evidence="1">0111107269</strain>
        <tissue evidence="1">Whole body</tissue>
    </source>
</reference>
<accession>A0A310SCX7</accession>
<organism evidence="1 2">
    <name type="scientific">Eufriesea mexicana</name>
    <dbReference type="NCBI Taxonomy" id="516756"/>
    <lineage>
        <taxon>Eukaryota</taxon>
        <taxon>Metazoa</taxon>
        <taxon>Ecdysozoa</taxon>
        <taxon>Arthropoda</taxon>
        <taxon>Hexapoda</taxon>
        <taxon>Insecta</taxon>
        <taxon>Pterygota</taxon>
        <taxon>Neoptera</taxon>
        <taxon>Endopterygota</taxon>
        <taxon>Hymenoptera</taxon>
        <taxon>Apocrita</taxon>
        <taxon>Aculeata</taxon>
        <taxon>Apoidea</taxon>
        <taxon>Anthophila</taxon>
        <taxon>Apidae</taxon>
        <taxon>Eufriesea</taxon>
    </lineage>
</organism>
<evidence type="ECO:0000313" key="2">
    <source>
        <dbReference type="Proteomes" id="UP000250275"/>
    </source>
</evidence>
<sequence>MKKYIRMLRRETRQERVNARKNRRECKSVEDYVVCESTSDYKELTKNVGIKM</sequence>
<proteinExistence type="predicted"/>
<name>A0A310SCX7_9HYME</name>
<keyword evidence="2" id="KW-1185">Reference proteome</keyword>
<protein>
    <submittedName>
        <fullName evidence="1">Uncharacterized protein</fullName>
    </submittedName>
</protein>
<dbReference type="EMBL" id="KQ761289">
    <property type="protein sequence ID" value="OAD57916.1"/>
    <property type="molecule type" value="Genomic_DNA"/>
</dbReference>
<evidence type="ECO:0000313" key="1">
    <source>
        <dbReference type="EMBL" id="OAD57916.1"/>
    </source>
</evidence>